<evidence type="ECO:0000256" key="1">
    <source>
        <dbReference type="SAM" id="MobiDB-lite"/>
    </source>
</evidence>
<reference evidence="4" key="1">
    <citation type="submission" date="2017-02" db="EMBL/GenBank/DDBJ databases">
        <authorList>
            <person name="Varghese N."/>
            <person name="Submissions S."/>
        </authorList>
    </citation>
    <scope>NUCLEOTIDE SEQUENCE [LARGE SCALE GENOMIC DNA]</scope>
    <source>
        <strain evidence="4">R11H</strain>
    </source>
</reference>
<evidence type="ECO:0000256" key="2">
    <source>
        <dbReference type="SAM" id="Phobius"/>
    </source>
</evidence>
<sequence length="115" mass="12553">MSFNDHATGQKTLPRYDLARRRLDPGNARPSAPPHSERAPFRPVPQQPLPTRRTGVAAFIAERFPAALIGNDPHGRAVRAKLAERLEDLQIGAVIAATVVLFDVLALYAILGQQP</sequence>
<keyword evidence="2" id="KW-0472">Membrane</keyword>
<dbReference type="AlphaFoldDB" id="A0A1T5ADE6"/>
<proteinExistence type="predicted"/>
<organism evidence="3 4">
    <name type="scientific">Sphingopyxis flava</name>
    <dbReference type="NCBI Taxonomy" id="1507287"/>
    <lineage>
        <taxon>Bacteria</taxon>
        <taxon>Pseudomonadati</taxon>
        <taxon>Pseudomonadota</taxon>
        <taxon>Alphaproteobacteria</taxon>
        <taxon>Sphingomonadales</taxon>
        <taxon>Sphingomonadaceae</taxon>
        <taxon>Sphingopyxis</taxon>
    </lineage>
</organism>
<protein>
    <submittedName>
        <fullName evidence="3">Uncharacterized protein</fullName>
    </submittedName>
</protein>
<feature type="transmembrane region" description="Helical" evidence="2">
    <location>
        <begin position="89"/>
        <end position="111"/>
    </location>
</feature>
<accession>A0A1T5ADE6</accession>
<keyword evidence="2" id="KW-0812">Transmembrane</keyword>
<name>A0A1T5ADE6_9SPHN</name>
<keyword evidence="4" id="KW-1185">Reference proteome</keyword>
<dbReference type="EMBL" id="FUYP01000003">
    <property type="protein sequence ID" value="SKB32757.1"/>
    <property type="molecule type" value="Genomic_DNA"/>
</dbReference>
<gene>
    <name evidence="3" type="ORF">SAMN06295937_1003105</name>
</gene>
<dbReference type="RefSeq" id="WP_079637294.1">
    <property type="nucleotide sequence ID" value="NZ_FUYP01000003.1"/>
</dbReference>
<evidence type="ECO:0000313" key="3">
    <source>
        <dbReference type="EMBL" id="SKB32757.1"/>
    </source>
</evidence>
<keyword evidence="2" id="KW-1133">Transmembrane helix</keyword>
<evidence type="ECO:0000313" key="4">
    <source>
        <dbReference type="Proteomes" id="UP000190044"/>
    </source>
</evidence>
<feature type="region of interest" description="Disordered" evidence="1">
    <location>
        <begin position="1"/>
        <end position="49"/>
    </location>
</feature>
<dbReference type="Proteomes" id="UP000190044">
    <property type="component" value="Unassembled WGS sequence"/>
</dbReference>
<feature type="compositionally biased region" description="Polar residues" evidence="1">
    <location>
        <begin position="1"/>
        <end position="11"/>
    </location>
</feature>